<feature type="region of interest" description="Disordered" evidence="1">
    <location>
        <begin position="64"/>
        <end position="89"/>
    </location>
</feature>
<evidence type="ECO:0000313" key="2">
    <source>
        <dbReference type="EMBL" id="MFD1312432.1"/>
    </source>
</evidence>
<dbReference type="Proteomes" id="UP001597058">
    <property type="component" value="Unassembled WGS sequence"/>
</dbReference>
<reference evidence="3" key="1">
    <citation type="journal article" date="2019" name="Int. J. Syst. Evol. Microbiol.">
        <title>The Global Catalogue of Microorganisms (GCM) 10K type strain sequencing project: providing services to taxonomists for standard genome sequencing and annotation.</title>
        <authorList>
            <consortium name="The Broad Institute Genomics Platform"/>
            <consortium name="The Broad Institute Genome Sequencing Center for Infectious Disease"/>
            <person name="Wu L."/>
            <person name="Ma J."/>
        </authorList>
    </citation>
    <scope>NUCLEOTIDE SEQUENCE [LARGE SCALE GENOMIC DNA]</scope>
    <source>
        <strain evidence="3">CGMCC 4.7020</strain>
    </source>
</reference>
<evidence type="ECO:0000313" key="3">
    <source>
        <dbReference type="Proteomes" id="UP001597058"/>
    </source>
</evidence>
<proteinExistence type="predicted"/>
<evidence type="ECO:0000256" key="1">
    <source>
        <dbReference type="SAM" id="MobiDB-lite"/>
    </source>
</evidence>
<dbReference type="RefSeq" id="WP_168532320.1">
    <property type="nucleotide sequence ID" value="NZ_JBHSKH010000019.1"/>
</dbReference>
<sequence>MTVLIVALVFVSAVVGFLRSNVMDGGPPSCVQDYASGYNIAGGYDTNKAAYCVDAIEKWCADNHPEDPESCSKAVETDGDDRNVGKKQR</sequence>
<name>A0ABW3XS92_9ACTN</name>
<accession>A0ABW3XS92</accession>
<comment type="caution">
    <text evidence="2">The sequence shown here is derived from an EMBL/GenBank/DDBJ whole genome shotgun (WGS) entry which is preliminary data.</text>
</comment>
<protein>
    <submittedName>
        <fullName evidence="2">Uncharacterized protein</fullName>
    </submittedName>
</protein>
<gene>
    <name evidence="2" type="ORF">ACFQ5X_42450</name>
</gene>
<dbReference type="EMBL" id="JBHTMM010000118">
    <property type="protein sequence ID" value="MFD1312432.1"/>
    <property type="molecule type" value="Genomic_DNA"/>
</dbReference>
<organism evidence="2 3">
    <name type="scientific">Streptomyces kaempferi</name>
    <dbReference type="NCBI Taxonomy" id="333725"/>
    <lineage>
        <taxon>Bacteria</taxon>
        <taxon>Bacillati</taxon>
        <taxon>Actinomycetota</taxon>
        <taxon>Actinomycetes</taxon>
        <taxon>Kitasatosporales</taxon>
        <taxon>Streptomycetaceae</taxon>
        <taxon>Streptomyces</taxon>
    </lineage>
</organism>
<keyword evidence="3" id="KW-1185">Reference proteome</keyword>
<feature type="compositionally biased region" description="Basic and acidic residues" evidence="1">
    <location>
        <begin position="80"/>
        <end position="89"/>
    </location>
</feature>